<dbReference type="OrthoDB" id="8380926at2759"/>
<sequence length="221" mass="25921">MATNILPTLQHLSCVKVALTIYTNPEVTAFERKYTCHSCKCIQDKDWDSYVRGKVSQCALPTVFQDKVVELITTLSSELNTWRRDHDDIFGYGVYRINNLWNSVGIIDRYEIAKRLVDCPDFPLKIRFKLACYYSMTSRVMQLWLQMSVEEKKDLENEDIVGQCYELPGYESEILGFNYVRDWIDWIQTGVSEGRRDPSIFYSRLRKKKNGICCYDLEKIS</sequence>
<evidence type="ECO:0000313" key="1">
    <source>
        <dbReference type="EMBL" id="GFT46294.1"/>
    </source>
</evidence>
<dbReference type="Proteomes" id="UP000887013">
    <property type="component" value="Unassembled WGS sequence"/>
</dbReference>
<dbReference type="EMBL" id="BMAW01111105">
    <property type="protein sequence ID" value="GFT46294.1"/>
    <property type="molecule type" value="Genomic_DNA"/>
</dbReference>
<protein>
    <submittedName>
        <fullName evidence="1">Uncharacterized protein</fullName>
    </submittedName>
</protein>
<proteinExistence type="predicted"/>
<gene>
    <name evidence="1" type="ORF">NPIL_579701</name>
</gene>
<accession>A0A8X6TSQ5</accession>
<dbReference type="AlphaFoldDB" id="A0A8X6TSQ5"/>
<keyword evidence="2" id="KW-1185">Reference proteome</keyword>
<name>A0A8X6TSQ5_NEPPI</name>
<organism evidence="1 2">
    <name type="scientific">Nephila pilipes</name>
    <name type="common">Giant wood spider</name>
    <name type="synonym">Nephila maculata</name>
    <dbReference type="NCBI Taxonomy" id="299642"/>
    <lineage>
        <taxon>Eukaryota</taxon>
        <taxon>Metazoa</taxon>
        <taxon>Ecdysozoa</taxon>
        <taxon>Arthropoda</taxon>
        <taxon>Chelicerata</taxon>
        <taxon>Arachnida</taxon>
        <taxon>Araneae</taxon>
        <taxon>Araneomorphae</taxon>
        <taxon>Entelegynae</taxon>
        <taxon>Araneoidea</taxon>
        <taxon>Nephilidae</taxon>
        <taxon>Nephila</taxon>
    </lineage>
</organism>
<reference evidence="1" key="1">
    <citation type="submission" date="2020-08" db="EMBL/GenBank/DDBJ databases">
        <title>Multicomponent nature underlies the extraordinary mechanical properties of spider dragline silk.</title>
        <authorList>
            <person name="Kono N."/>
            <person name="Nakamura H."/>
            <person name="Mori M."/>
            <person name="Yoshida Y."/>
            <person name="Ohtoshi R."/>
            <person name="Malay A.D."/>
            <person name="Moran D.A.P."/>
            <person name="Tomita M."/>
            <person name="Numata K."/>
            <person name="Arakawa K."/>
        </authorList>
    </citation>
    <scope>NUCLEOTIDE SEQUENCE</scope>
</reference>
<comment type="caution">
    <text evidence="1">The sequence shown here is derived from an EMBL/GenBank/DDBJ whole genome shotgun (WGS) entry which is preliminary data.</text>
</comment>
<evidence type="ECO:0000313" key="2">
    <source>
        <dbReference type="Proteomes" id="UP000887013"/>
    </source>
</evidence>